<dbReference type="InterPro" id="IPR011013">
    <property type="entry name" value="Gal_mutarotase_sf_dom"/>
</dbReference>
<evidence type="ECO:0000256" key="11">
    <source>
        <dbReference type="ARBA" id="ARBA00023277"/>
    </source>
</evidence>
<feature type="active site" description="Proton donor" evidence="14">
    <location>
        <position position="198"/>
    </location>
</feature>
<dbReference type="PANTHER" id="PTHR10091">
    <property type="entry name" value="ALDOSE-1-EPIMERASE"/>
    <property type="match status" value="1"/>
</dbReference>
<evidence type="ECO:0000256" key="10">
    <source>
        <dbReference type="ARBA" id="ARBA00023235"/>
    </source>
</evidence>
<dbReference type="PANTHER" id="PTHR10091:SF0">
    <property type="entry name" value="GALACTOSE MUTAROTASE"/>
    <property type="match status" value="1"/>
</dbReference>
<evidence type="ECO:0000256" key="6">
    <source>
        <dbReference type="ARBA" id="ARBA00006206"/>
    </source>
</evidence>
<comment type="subcellular location">
    <subcellularLocation>
        <location evidence="3">Cytoplasm</location>
    </subcellularLocation>
</comment>
<feature type="binding site" evidence="15">
    <location>
        <position position="268"/>
    </location>
    <ligand>
        <name>beta-D-galactose</name>
        <dbReference type="ChEBI" id="CHEBI:27667"/>
    </ligand>
</feature>
<organism evidence="17">
    <name type="scientific">Photinus pyralis</name>
    <name type="common">Common eastern firefly</name>
    <name type="synonym">Lampyris pyralis</name>
    <dbReference type="NCBI Taxonomy" id="7054"/>
    <lineage>
        <taxon>Eukaryota</taxon>
        <taxon>Metazoa</taxon>
        <taxon>Ecdysozoa</taxon>
        <taxon>Arthropoda</taxon>
        <taxon>Hexapoda</taxon>
        <taxon>Insecta</taxon>
        <taxon>Pterygota</taxon>
        <taxon>Neoptera</taxon>
        <taxon>Endopterygota</taxon>
        <taxon>Coleoptera</taxon>
        <taxon>Polyphaga</taxon>
        <taxon>Elateriformia</taxon>
        <taxon>Elateroidea</taxon>
        <taxon>Lampyridae</taxon>
        <taxon>Lampyrinae</taxon>
        <taxon>Photinus</taxon>
    </lineage>
</organism>
<comment type="similarity">
    <text evidence="6 13">Belongs to the aldose epimerase family.</text>
</comment>
<dbReference type="NCBIfam" id="NF008277">
    <property type="entry name" value="PRK11055.1"/>
    <property type="match status" value="1"/>
</dbReference>
<dbReference type="GO" id="GO:0004034">
    <property type="term" value="F:aldose 1-epimerase activity"/>
    <property type="evidence" value="ECO:0007669"/>
    <property type="project" value="UniProtKB-EC"/>
</dbReference>
<evidence type="ECO:0000256" key="4">
    <source>
        <dbReference type="ARBA" id="ARBA00004947"/>
    </source>
</evidence>
<dbReference type="InterPro" id="IPR008183">
    <property type="entry name" value="Aldose_1/G6P_1-epimerase"/>
</dbReference>
<comment type="catalytic activity">
    <reaction evidence="2">
        <text>alpha-D-galactose = beta-D-galactose</text>
        <dbReference type="Rhea" id="RHEA:28675"/>
        <dbReference type="ChEBI" id="CHEBI:27667"/>
        <dbReference type="ChEBI" id="CHEBI:28061"/>
        <dbReference type="EC" id="5.1.3.3"/>
    </reaction>
    <physiologicalReaction direction="right-to-left" evidence="2">
        <dbReference type="Rhea" id="RHEA:28677"/>
    </physiologicalReaction>
</comment>
<keyword evidence="11 13" id="KW-0119">Carbohydrate metabolism</keyword>
<dbReference type="EC" id="5.1.3.3" evidence="13"/>
<keyword evidence="9" id="KW-0597">Phosphoprotein</keyword>
<evidence type="ECO:0000256" key="13">
    <source>
        <dbReference type="PIRNR" id="PIRNR005096"/>
    </source>
</evidence>
<dbReference type="UniPathway" id="UPA00242"/>
<evidence type="ECO:0000256" key="15">
    <source>
        <dbReference type="PIRSR" id="PIRSR005096-2"/>
    </source>
</evidence>
<feature type="binding site" evidence="16">
    <location>
        <begin position="102"/>
        <end position="103"/>
    </location>
    <ligand>
        <name>beta-D-galactose</name>
        <dbReference type="ChEBI" id="CHEBI:27667"/>
    </ligand>
</feature>
<dbReference type="GO" id="GO:0030246">
    <property type="term" value="F:carbohydrate binding"/>
    <property type="evidence" value="ECO:0007669"/>
    <property type="project" value="InterPro"/>
</dbReference>
<dbReference type="GO" id="GO:0006006">
    <property type="term" value="P:glucose metabolic process"/>
    <property type="evidence" value="ECO:0007669"/>
    <property type="project" value="TreeGrafter"/>
</dbReference>
<comment type="pathway">
    <text evidence="5 13">Carbohydrate metabolism; hexose metabolism.</text>
</comment>
<comment type="function">
    <text evidence="12">Mutarotase that catalyzes the interconversion of beta-D-galactose and alpha-D-galactose during galactose metabolism. Beta-D-galactose is metabolized in the liver into glucose 1-phosphate, the primary metabolic fuel, by the action of four enzymes that constitute the Leloir pathway: GALM, GALK1 (galactokinase), GALT (galactose-1-phosphate uridylyltransferase) and GALE (UDP-galactose-4'-epimerase). Involved in the maintenance of the equilibrium between the beta- and alpha-anomers of galactose, therefore ensuring a sufficient supply of the alpha-anomer for GALK1. Also active on D-glucose although shows a preference for galactose over glucose.</text>
</comment>
<dbReference type="GO" id="GO:0033499">
    <property type="term" value="P:galactose catabolic process via UDP-galactose, Leloir pathway"/>
    <property type="evidence" value="ECO:0007669"/>
    <property type="project" value="TreeGrafter"/>
</dbReference>
<dbReference type="InterPro" id="IPR047215">
    <property type="entry name" value="Galactose_mutarotase-like"/>
</dbReference>
<keyword evidence="10 13" id="KW-0413">Isomerase</keyword>
<evidence type="ECO:0000256" key="2">
    <source>
        <dbReference type="ARBA" id="ARBA00001712"/>
    </source>
</evidence>
<dbReference type="InterPro" id="IPR018052">
    <property type="entry name" value="Ald1_epimerase_CS"/>
</dbReference>
<comment type="pathway">
    <text evidence="4">Carbohydrate metabolism; galactose metabolism.</text>
</comment>
<dbReference type="PIRSF" id="PIRSF005096">
    <property type="entry name" value="GALM"/>
    <property type="match status" value="1"/>
</dbReference>
<evidence type="ECO:0000256" key="8">
    <source>
        <dbReference type="ARBA" id="ARBA00022490"/>
    </source>
</evidence>
<comment type="subunit">
    <text evidence="7">Monomer.</text>
</comment>
<dbReference type="FunFam" id="2.70.98.10:FF:000003">
    <property type="entry name" value="Aldose 1-epimerase"/>
    <property type="match status" value="1"/>
</dbReference>
<evidence type="ECO:0000256" key="3">
    <source>
        <dbReference type="ARBA" id="ARBA00004496"/>
    </source>
</evidence>
<proteinExistence type="inferred from homology"/>
<evidence type="ECO:0000256" key="9">
    <source>
        <dbReference type="ARBA" id="ARBA00022553"/>
    </source>
</evidence>
<feature type="binding site" evidence="16">
    <location>
        <begin position="198"/>
        <end position="200"/>
    </location>
    <ligand>
        <name>beta-D-galactose</name>
        <dbReference type="ChEBI" id="CHEBI:27667"/>
    </ligand>
</feature>
<feature type="active site" description="Proton acceptor" evidence="14">
    <location>
        <position position="345"/>
    </location>
</feature>
<sequence length="381" mass="42613">MLIHLPITIAKMNTAKIILEEDEFGLFTDKTSGKSTPVRRFTWRNKNRVTVQVITYGATITSIKVPDKNGAIDDIVMGFDDMKGYLNPLNPYFGATVGRVANRIGNATIRIDGVQYRVTANLGNHTLHGGLRGFDKVNWDYYVNGTKVIMSYTSPDGEEGFPGDVLVNITFHLNDQNEFLVNFKATSTKPTYVNLTNHSYFNLAGHEMGATEVYRHLITINANETTEVDENSIPSGRLLSVVDTPLDLQIPKVLGDVIHTIPNYDGYDHNFCINKGTDQGIAFIARALHPPSGRVLEVYSNQPGVQFYTSNSIPGDPKDDKGDQSKRLIGKGECVYHKHGAFCFETQNWPDAINHKNFPKASLYPGETYDHTCIYKFWIKP</sequence>
<dbReference type="GO" id="GO:0005737">
    <property type="term" value="C:cytoplasm"/>
    <property type="evidence" value="ECO:0007669"/>
    <property type="project" value="UniProtKB-SubCell"/>
</dbReference>
<evidence type="ECO:0000256" key="7">
    <source>
        <dbReference type="ARBA" id="ARBA00011245"/>
    </source>
</evidence>
<evidence type="ECO:0000256" key="12">
    <source>
        <dbReference type="ARBA" id="ARBA00045743"/>
    </source>
</evidence>
<evidence type="ECO:0000256" key="1">
    <source>
        <dbReference type="ARBA" id="ARBA00001614"/>
    </source>
</evidence>
<evidence type="ECO:0000256" key="5">
    <source>
        <dbReference type="ARBA" id="ARBA00005028"/>
    </source>
</evidence>
<keyword evidence="8" id="KW-0963">Cytoplasm</keyword>
<protein>
    <recommendedName>
        <fullName evidence="13">Aldose 1-epimerase</fullName>
        <ecNumber evidence="13">5.1.3.3</ecNumber>
    </recommendedName>
</protein>
<dbReference type="InterPro" id="IPR015443">
    <property type="entry name" value="Aldose_1-epimerase"/>
</dbReference>
<evidence type="ECO:0000256" key="16">
    <source>
        <dbReference type="PIRSR" id="PIRSR005096-3"/>
    </source>
</evidence>
<reference evidence="17" key="1">
    <citation type="journal article" date="2016" name="Sci. Rep.">
        <title>Molecular characterization of firefly nuptial gifts: a multi-omics approach sheds light on postcopulatory sexual selection.</title>
        <authorList>
            <person name="Al-Wathiqui N."/>
            <person name="Fallon T.R."/>
            <person name="South A."/>
            <person name="Weng J.K."/>
            <person name="Lewis S.M."/>
        </authorList>
    </citation>
    <scope>NUCLEOTIDE SEQUENCE</scope>
</reference>
<dbReference type="PROSITE" id="PS00545">
    <property type="entry name" value="ALDOSE_1_EPIMERASE"/>
    <property type="match status" value="1"/>
</dbReference>
<dbReference type="EMBL" id="GEZM01016664">
    <property type="protein sequence ID" value="JAV91209.1"/>
    <property type="molecule type" value="Transcribed_RNA"/>
</dbReference>
<dbReference type="AlphaFoldDB" id="A0A1Y1MZX9"/>
<evidence type="ECO:0000313" key="17">
    <source>
        <dbReference type="EMBL" id="JAV91209.1"/>
    </source>
</evidence>
<name>A0A1Y1MZX9_PHOPY</name>
<dbReference type="SUPFAM" id="SSF74650">
    <property type="entry name" value="Galactose mutarotase-like"/>
    <property type="match status" value="1"/>
</dbReference>
<dbReference type="UniPathway" id="UPA00214"/>
<evidence type="ECO:0000256" key="14">
    <source>
        <dbReference type="PIRSR" id="PIRSR005096-1"/>
    </source>
</evidence>
<dbReference type="InterPro" id="IPR014718">
    <property type="entry name" value="GH-type_carb-bd"/>
</dbReference>
<comment type="catalytic activity">
    <reaction evidence="1 13">
        <text>alpha-D-glucose = beta-D-glucose</text>
        <dbReference type="Rhea" id="RHEA:10264"/>
        <dbReference type="ChEBI" id="CHEBI:15903"/>
        <dbReference type="ChEBI" id="CHEBI:17925"/>
        <dbReference type="EC" id="5.1.3.3"/>
    </reaction>
</comment>
<accession>A0A1Y1MZX9</accession>
<dbReference type="CDD" id="cd09019">
    <property type="entry name" value="galactose_mutarotase_like"/>
    <property type="match status" value="1"/>
</dbReference>
<dbReference type="Pfam" id="PF01263">
    <property type="entry name" value="Aldose_epim"/>
    <property type="match status" value="1"/>
</dbReference>
<dbReference type="Gene3D" id="2.70.98.10">
    <property type="match status" value="1"/>
</dbReference>